<dbReference type="PANTHER" id="PTHR42781">
    <property type="entry name" value="SPERMIDINE/PUTRESCINE IMPORT ATP-BINDING PROTEIN POTA"/>
    <property type="match status" value="1"/>
</dbReference>
<dbReference type="InterPro" id="IPR017871">
    <property type="entry name" value="ABC_transporter-like_CS"/>
</dbReference>
<dbReference type="GO" id="GO:0005524">
    <property type="term" value="F:ATP binding"/>
    <property type="evidence" value="ECO:0007669"/>
    <property type="project" value="UniProtKB-KW"/>
</dbReference>
<organism evidence="5 6">
    <name type="scientific">Azomonas macrocytogenes</name>
    <name type="common">Azotobacter macrocytogenes</name>
    <dbReference type="NCBI Taxonomy" id="69962"/>
    <lineage>
        <taxon>Bacteria</taxon>
        <taxon>Pseudomonadati</taxon>
        <taxon>Pseudomonadota</taxon>
        <taxon>Gammaproteobacteria</taxon>
        <taxon>Pseudomonadales</taxon>
        <taxon>Pseudomonadaceae</taxon>
        <taxon>Azomonas</taxon>
    </lineage>
</organism>
<evidence type="ECO:0000256" key="2">
    <source>
        <dbReference type="ARBA" id="ARBA00022741"/>
    </source>
</evidence>
<dbReference type="GO" id="GO:0016887">
    <property type="term" value="F:ATP hydrolysis activity"/>
    <property type="evidence" value="ECO:0007669"/>
    <property type="project" value="InterPro"/>
</dbReference>
<keyword evidence="2" id="KW-0547">Nucleotide-binding</keyword>
<evidence type="ECO:0000313" key="5">
    <source>
        <dbReference type="EMBL" id="MBB3103456.1"/>
    </source>
</evidence>
<reference evidence="5 6" key="1">
    <citation type="submission" date="2020-08" db="EMBL/GenBank/DDBJ databases">
        <title>Genomic Encyclopedia of Type Strains, Phase III (KMG-III): the genomes of soil and plant-associated and newly described type strains.</title>
        <authorList>
            <person name="Whitman W."/>
        </authorList>
    </citation>
    <scope>NUCLEOTIDE SEQUENCE [LARGE SCALE GENOMIC DNA]</scope>
    <source>
        <strain evidence="5 6">CECT 4462</strain>
    </source>
</reference>
<accession>A0A839T4N6</accession>
<dbReference type="RefSeq" id="WP_183166398.1">
    <property type="nucleotide sequence ID" value="NZ_JACHXI010000007.1"/>
</dbReference>
<dbReference type="Gene3D" id="3.40.50.300">
    <property type="entry name" value="P-loop containing nucleotide triphosphate hydrolases"/>
    <property type="match status" value="1"/>
</dbReference>
<dbReference type="PROSITE" id="PS50893">
    <property type="entry name" value="ABC_TRANSPORTER_2"/>
    <property type="match status" value="1"/>
</dbReference>
<dbReference type="InterPro" id="IPR027417">
    <property type="entry name" value="P-loop_NTPase"/>
</dbReference>
<protein>
    <submittedName>
        <fullName evidence="5">Molybdate transport system ATP-binding protein</fullName>
    </submittedName>
</protein>
<dbReference type="Pfam" id="PF00005">
    <property type="entry name" value="ABC_tran"/>
    <property type="match status" value="1"/>
</dbReference>
<proteinExistence type="predicted"/>
<feature type="domain" description="ABC transporter" evidence="4">
    <location>
        <begin position="19"/>
        <end position="251"/>
    </location>
</feature>
<dbReference type="PROSITE" id="PS00211">
    <property type="entry name" value="ABC_TRANSPORTER_1"/>
    <property type="match status" value="1"/>
</dbReference>
<evidence type="ECO:0000256" key="1">
    <source>
        <dbReference type="ARBA" id="ARBA00022448"/>
    </source>
</evidence>
<sequence>MNNSRRPPARPGWSSPDRIHFELSKRLDSAVGPMILEVDLSLQRGESLALLGPSGSGKTTLLRLLAGLLPADRGRIVAFGRIWLDSAQNIELAPRHRRAGLVFQDYALFPNMSVRGNVRFALPKGRSKARADELLELVGLASLAERRPERLSGGQQQRLALARALAAEPELLLLDEPLCALDGTLRRELQNELIELRRRLAQTMIIVTHDPGEALRLAERAVLIEAGQVVADGLPARLFGLDAGTDDHLVLAGRVIGQEATVDGSLRYLIESEGRICRARAAAESSMEVGDTVLISAGEWVAQPLQNRKDS</sequence>
<dbReference type="AlphaFoldDB" id="A0A839T4N6"/>
<dbReference type="PANTHER" id="PTHR42781:SF4">
    <property type="entry name" value="SPERMIDINE_PUTRESCINE IMPORT ATP-BINDING PROTEIN POTA"/>
    <property type="match status" value="1"/>
</dbReference>
<evidence type="ECO:0000256" key="3">
    <source>
        <dbReference type="ARBA" id="ARBA00022840"/>
    </source>
</evidence>
<dbReference type="SMART" id="SM00382">
    <property type="entry name" value="AAA"/>
    <property type="match status" value="1"/>
</dbReference>
<dbReference type="Proteomes" id="UP000549250">
    <property type="component" value="Unassembled WGS sequence"/>
</dbReference>
<dbReference type="InterPro" id="IPR003593">
    <property type="entry name" value="AAA+_ATPase"/>
</dbReference>
<keyword evidence="6" id="KW-1185">Reference proteome</keyword>
<dbReference type="InterPro" id="IPR050093">
    <property type="entry name" value="ABC_SmlMolc_Importer"/>
</dbReference>
<dbReference type="SUPFAM" id="SSF52540">
    <property type="entry name" value="P-loop containing nucleoside triphosphate hydrolases"/>
    <property type="match status" value="1"/>
</dbReference>
<name>A0A839T4N6_AZOMA</name>
<keyword evidence="1" id="KW-0813">Transport</keyword>
<gene>
    <name evidence="5" type="ORF">FHR87_001852</name>
</gene>
<comment type="caution">
    <text evidence="5">The sequence shown here is derived from an EMBL/GenBank/DDBJ whole genome shotgun (WGS) entry which is preliminary data.</text>
</comment>
<keyword evidence="3 5" id="KW-0067">ATP-binding</keyword>
<evidence type="ECO:0000259" key="4">
    <source>
        <dbReference type="PROSITE" id="PS50893"/>
    </source>
</evidence>
<evidence type="ECO:0000313" key="6">
    <source>
        <dbReference type="Proteomes" id="UP000549250"/>
    </source>
</evidence>
<dbReference type="EMBL" id="JACHXI010000007">
    <property type="protein sequence ID" value="MBB3103456.1"/>
    <property type="molecule type" value="Genomic_DNA"/>
</dbReference>
<dbReference type="InterPro" id="IPR003439">
    <property type="entry name" value="ABC_transporter-like_ATP-bd"/>
</dbReference>